<evidence type="ECO:0000313" key="1">
    <source>
        <dbReference type="EMBL" id="KAJ4719464.1"/>
    </source>
</evidence>
<evidence type="ECO:0000313" key="2">
    <source>
        <dbReference type="Proteomes" id="UP001164539"/>
    </source>
</evidence>
<comment type="caution">
    <text evidence="1">The sequence shown here is derived from an EMBL/GenBank/DDBJ whole genome shotgun (WGS) entry which is preliminary data.</text>
</comment>
<keyword evidence="2" id="KW-1185">Reference proteome</keyword>
<reference evidence="1 2" key="1">
    <citation type="journal article" date="2023" name="Science">
        <title>Complex scaffold remodeling in plant triterpene biosynthesis.</title>
        <authorList>
            <person name="De La Pena R."/>
            <person name="Hodgson H."/>
            <person name="Liu J.C."/>
            <person name="Stephenson M.J."/>
            <person name="Martin A.C."/>
            <person name="Owen C."/>
            <person name="Harkess A."/>
            <person name="Leebens-Mack J."/>
            <person name="Jimenez L.E."/>
            <person name="Osbourn A."/>
            <person name="Sattely E.S."/>
        </authorList>
    </citation>
    <scope>NUCLEOTIDE SEQUENCE [LARGE SCALE GENOMIC DNA]</scope>
    <source>
        <strain evidence="2">cv. JPN11</strain>
        <tissue evidence="1">Leaf</tissue>
    </source>
</reference>
<name>A0ACC1Y8Q9_MELAZ</name>
<dbReference type="EMBL" id="CM051397">
    <property type="protein sequence ID" value="KAJ4719464.1"/>
    <property type="molecule type" value="Genomic_DNA"/>
</dbReference>
<accession>A0ACC1Y8Q9</accession>
<dbReference type="Proteomes" id="UP001164539">
    <property type="component" value="Chromosome 4"/>
</dbReference>
<sequence>MLGHQEILGYILDTISGKKELMKKCEKVQCRKVKGTVVLMKKNVLDFNDFHASIFDRFHELIGRDVTLQLVSSVVAESATENGLQSGIRLGKPAHLEGWIPTITPLTAGESEYKVTFDWDEGIGVPGAFIIRNNHHSEFYLKTLTIEDVPGQGRMHFVCNSWVYPAKYYKTDRIFFTNKTYLPSETPAPLRYYREQELLSLRGDGAGELQEYDRVYDYAYYNDLGDPKKGKRYERPVLGGSAEYPYPRRGRTSRPKTAEDPNSESRLPIVDSLNIYVPRDERFGHLKMSDFLAYALKSIAQVIQPALEAIDSTPNEFDSFEDVLKLYEGGIDLPEPILDDIRKNVPLEMLKEIFRTDGENLLKFPMPQVIKEDKSAWRTDEEFAREMLAGLNPVIIRRLGEFPPTSKLNPELYGNQHSTITKSDIENNLDGLTVDEAVEKNKLFILDHHDALMTYIRRINTTSTRTYASRTILFLKDDGTLKPVAIELSLPHPDGDQYGAVSKVYKPSEHGVEGSIWQLAKAYVAVNDSGYHQLISHWLNTHAAIEPFVIATNRQLSVLHPIYKLLHPHFRDTMNINAFARQILINAGGVLESTVFPAKYAMEMSSAIYKSWSFPEQALPEDLKKRGMAVEDPNSLHGLRLLVEDYPYAVDGLEIWSSIKKWVADYCYYYYKSDKIVREDSELQSWWKELREEGHGDKKDEPWWPKMQTREELIESCTIMIWVASALHAAVNFGQYPYAGYLPNRPTISRRFMPEEGTPEYDELASNPEKFFLKTITAQLQTVLGISLIEILSRHSTDEVYLGQRDTLEWTSDEAPLQAFEEFGKKLDEIEKRIIARNNDKKLKNRFGPVKMPYTLLFPTSEGGLTGKGIPNSVSI</sequence>
<proteinExistence type="predicted"/>
<protein>
    <submittedName>
        <fullName evidence="1">Lipoxygenase</fullName>
    </submittedName>
</protein>
<organism evidence="1 2">
    <name type="scientific">Melia azedarach</name>
    <name type="common">Chinaberry tree</name>
    <dbReference type="NCBI Taxonomy" id="155640"/>
    <lineage>
        <taxon>Eukaryota</taxon>
        <taxon>Viridiplantae</taxon>
        <taxon>Streptophyta</taxon>
        <taxon>Embryophyta</taxon>
        <taxon>Tracheophyta</taxon>
        <taxon>Spermatophyta</taxon>
        <taxon>Magnoliopsida</taxon>
        <taxon>eudicotyledons</taxon>
        <taxon>Gunneridae</taxon>
        <taxon>Pentapetalae</taxon>
        <taxon>rosids</taxon>
        <taxon>malvids</taxon>
        <taxon>Sapindales</taxon>
        <taxon>Meliaceae</taxon>
        <taxon>Melia</taxon>
    </lineage>
</organism>
<gene>
    <name evidence="1" type="ORF">OWV82_007437</name>
</gene>